<sequence length="451" mass="50485">MVADGKKHIAIVGSGAAGLAAAWLLAKRHRVTLLEKDSRLGGHAHTATVESAIAGEVGMKIDTGFIVYNEPSYPNLTRWFDAMQVSTEASDMSFAVSRENGNFEYAGGPALGLLAQPALLLKRRYWRMLLDLRRFYRESPRQIPSDSQMTLGQYLISNHYSAEFIEDHLLPFGAAIWSTPKQQMLEYPAASFIRFCQNHGLLQISNRPQWRTVTGGSEAYVNAVAMAIGEQSIQTDFPVSRIERNSDGVVVHATDGRTVEADEVVLATHANQALACIEEPSEQEKSLLAPFAYESNHAVLHTDIRYLPKRRRAWCSWNYVERSSKDEQRVSLSYWMNRLQNLEGDTQFIVTLNPDQLPAEESILRSQYYEHPVFTASTWEAQQSLWSLQGVNRTWFCGSYFGSGFHEDAVQSGLAVAEQLGGLERPWALENPSTRIVVTENPRSELAQVAA</sequence>
<reference evidence="2 3" key="1">
    <citation type="submission" date="2016-12" db="EMBL/GenBank/DDBJ databases">
        <authorList>
            <person name="Song W.-J."/>
            <person name="Kurnit D.M."/>
        </authorList>
    </citation>
    <scope>NUCLEOTIDE SEQUENCE [LARGE SCALE GENOMIC DNA]</scope>
    <source>
        <strain evidence="2 3">IMCC3135</strain>
    </source>
</reference>
<dbReference type="InterPro" id="IPR036188">
    <property type="entry name" value="FAD/NAD-bd_sf"/>
</dbReference>
<evidence type="ECO:0000259" key="1">
    <source>
        <dbReference type="Pfam" id="PF01593"/>
    </source>
</evidence>
<dbReference type="Gene3D" id="1.10.405.20">
    <property type="match status" value="1"/>
</dbReference>
<gene>
    <name evidence="2" type="ORF">IMCC3135_08015</name>
</gene>
<dbReference type="InterPro" id="IPR002937">
    <property type="entry name" value="Amino_oxidase"/>
</dbReference>
<dbReference type="Proteomes" id="UP000250079">
    <property type="component" value="Chromosome"/>
</dbReference>
<accession>A0A2Z2NK70</accession>
<dbReference type="Pfam" id="PF01593">
    <property type="entry name" value="Amino_oxidase"/>
    <property type="match status" value="1"/>
</dbReference>
<dbReference type="Gene3D" id="3.30.70.1990">
    <property type="match status" value="1"/>
</dbReference>
<name>A0A2Z2NK70_9GAMM</name>
<dbReference type="SUPFAM" id="SSF51905">
    <property type="entry name" value="FAD/NAD(P)-binding domain"/>
    <property type="match status" value="1"/>
</dbReference>
<protein>
    <recommendedName>
        <fullName evidence="1">Amine oxidase domain-containing protein</fullName>
    </recommendedName>
</protein>
<dbReference type="KEGG" id="gai:IMCC3135_08015"/>
<dbReference type="Gene3D" id="3.50.50.60">
    <property type="entry name" value="FAD/NAD(P)-binding domain"/>
    <property type="match status" value="1"/>
</dbReference>
<dbReference type="RefSeq" id="WP_088917109.1">
    <property type="nucleotide sequence ID" value="NZ_CP018632.1"/>
</dbReference>
<organism evidence="2 3">
    <name type="scientific">Granulosicoccus antarcticus IMCC3135</name>
    <dbReference type="NCBI Taxonomy" id="1192854"/>
    <lineage>
        <taxon>Bacteria</taxon>
        <taxon>Pseudomonadati</taxon>
        <taxon>Pseudomonadota</taxon>
        <taxon>Gammaproteobacteria</taxon>
        <taxon>Chromatiales</taxon>
        <taxon>Granulosicoccaceae</taxon>
        <taxon>Granulosicoccus</taxon>
    </lineage>
</organism>
<dbReference type="GO" id="GO:0016491">
    <property type="term" value="F:oxidoreductase activity"/>
    <property type="evidence" value="ECO:0007669"/>
    <property type="project" value="InterPro"/>
</dbReference>
<dbReference type="OrthoDB" id="20837at2"/>
<evidence type="ECO:0000313" key="2">
    <source>
        <dbReference type="EMBL" id="ASJ71706.1"/>
    </source>
</evidence>
<evidence type="ECO:0000313" key="3">
    <source>
        <dbReference type="Proteomes" id="UP000250079"/>
    </source>
</evidence>
<keyword evidence="3" id="KW-1185">Reference proteome</keyword>
<dbReference type="InterPro" id="IPR050464">
    <property type="entry name" value="Zeta_carotene_desat/Oxidored"/>
</dbReference>
<proteinExistence type="predicted"/>
<dbReference type="AlphaFoldDB" id="A0A2Z2NK70"/>
<dbReference type="PANTHER" id="PTHR42923">
    <property type="entry name" value="PROTOPORPHYRINOGEN OXIDASE"/>
    <property type="match status" value="1"/>
</dbReference>
<dbReference type="PANTHER" id="PTHR42923:SF17">
    <property type="entry name" value="AMINE OXIDASE DOMAIN-CONTAINING PROTEIN"/>
    <property type="match status" value="1"/>
</dbReference>
<dbReference type="EMBL" id="CP018632">
    <property type="protein sequence ID" value="ASJ71706.1"/>
    <property type="molecule type" value="Genomic_DNA"/>
</dbReference>
<feature type="domain" description="Amine oxidase" evidence="1">
    <location>
        <begin position="17"/>
        <end position="274"/>
    </location>
</feature>